<feature type="non-terminal residue" evidence="1">
    <location>
        <position position="1"/>
    </location>
</feature>
<accession>A0A9N9K6G9</accession>
<dbReference type="EMBL" id="CAJVPZ010083191">
    <property type="protein sequence ID" value="CAG8809762.1"/>
    <property type="molecule type" value="Genomic_DNA"/>
</dbReference>
<gene>
    <name evidence="1" type="ORF">RFULGI_LOCUS18625</name>
</gene>
<protein>
    <submittedName>
        <fullName evidence="1">2369_t:CDS:1</fullName>
    </submittedName>
</protein>
<sequence>FERYFDNERIDKWKDACQQFLCKLFNENWENLQNNINLIDHNSRISSSDIRTLIRQSNNDWQEMCDPD</sequence>
<comment type="caution">
    <text evidence="1">The sequence shown here is derived from an EMBL/GenBank/DDBJ whole genome shotgun (WGS) entry which is preliminary data.</text>
</comment>
<dbReference type="AlphaFoldDB" id="A0A9N9K6G9"/>
<name>A0A9N9K6G9_9GLOM</name>
<evidence type="ECO:0000313" key="2">
    <source>
        <dbReference type="Proteomes" id="UP000789396"/>
    </source>
</evidence>
<reference evidence="1" key="1">
    <citation type="submission" date="2021-06" db="EMBL/GenBank/DDBJ databases">
        <authorList>
            <person name="Kallberg Y."/>
            <person name="Tangrot J."/>
            <person name="Rosling A."/>
        </authorList>
    </citation>
    <scope>NUCLEOTIDE SEQUENCE</scope>
    <source>
        <strain evidence="1">IN212</strain>
    </source>
</reference>
<proteinExistence type="predicted"/>
<evidence type="ECO:0000313" key="1">
    <source>
        <dbReference type="EMBL" id="CAG8809762.1"/>
    </source>
</evidence>
<dbReference type="Proteomes" id="UP000789396">
    <property type="component" value="Unassembled WGS sequence"/>
</dbReference>
<feature type="non-terminal residue" evidence="1">
    <location>
        <position position="68"/>
    </location>
</feature>
<organism evidence="1 2">
    <name type="scientific">Racocetra fulgida</name>
    <dbReference type="NCBI Taxonomy" id="60492"/>
    <lineage>
        <taxon>Eukaryota</taxon>
        <taxon>Fungi</taxon>
        <taxon>Fungi incertae sedis</taxon>
        <taxon>Mucoromycota</taxon>
        <taxon>Glomeromycotina</taxon>
        <taxon>Glomeromycetes</taxon>
        <taxon>Diversisporales</taxon>
        <taxon>Gigasporaceae</taxon>
        <taxon>Racocetra</taxon>
    </lineage>
</organism>
<keyword evidence="2" id="KW-1185">Reference proteome</keyword>